<evidence type="ECO:0000313" key="5">
    <source>
        <dbReference type="EMBL" id="STO70167.1"/>
    </source>
</evidence>
<accession>A0A377I4G7</accession>
<keyword evidence="1" id="KW-1188">Viral release from host cell</keyword>
<evidence type="ECO:0000256" key="1">
    <source>
        <dbReference type="ARBA" id="ARBA00022612"/>
    </source>
</evidence>
<dbReference type="InterPro" id="IPR027417">
    <property type="entry name" value="P-loop_NTPase"/>
</dbReference>
<dbReference type="Pfam" id="PF06056">
    <property type="entry name" value="Terminase_5"/>
    <property type="match status" value="1"/>
</dbReference>
<protein>
    <submittedName>
        <fullName evidence="5">Probable terminase, ATPase subunit</fullName>
    </submittedName>
</protein>
<evidence type="ECO:0000256" key="2">
    <source>
        <dbReference type="SAM" id="MobiDB-lite"/>
    </source>
</evidence>
<dbReference type="Pfam" id="PF17289">
    <property type="entry name" value="Terminase_6C"/>
    <property type="match status" value="1"/>
</dbReference>
<evidence type="ECO:0000259" key="3">
    <source>
        <dbReference type="Pfam" id="PF06056"/>
    </source>
</evidence>
<evidence type="ECO:0000313" key="6">
    <source>
        <dbReference type="Proteomes" id="UP000254465"/>
    </source>
</evidence>
<gene>
    <name evidence="5" type="ORF">NCTC11296_00046</name>
</gene>
<dbReference type="InterPro" id="IPR035421">
    <property type="entry name" value="Terminase_6C"/>
</dbReference>
<dbReference type="Proteomes" id="UP000254465">
    <property type="component" value="Unassembled WGS sequence"/>
</dbReference>
<evidence type="ECO:0000259" key="4">
    <source>
        <dbReference type="Pfam" id="PF17289"/>
    </source>
</evidence>
<feature type="domain" description="Terminase ATPase subunit N-terminal" evidence="3">
    <location>
        <begin position="48"/>
        <end position="106"/>
    </location>
</feature>
<dbReference type="InterPro" id="IPR010332">
    <property type="entry name" value="ATPase_terminase-su_N"/>
</dbReference>
<sequence length="628" mass="72418">MFGYTAKTSHIRTYPNFSAIFSVEMAKNSGMDTIKTLRKRKSQRYSDEVIYGARHLYLKKWTPSEIAQELGLNSARPIYYWAEKYNWRNLINEQGIEELIALQIITLTEREGKTDQEIKELEALIDKNLQYKKQRATQKQKPISENQSAVLSEAHFSETEDRKKKPKKAKNDVSHITPEMFKPFLDTLFSYQLTCRDNKHHKVRNILKSRQVGMTYYFAFEALEDAILTGDNQLFLSASKRQAEIFKTYIIKMAKEYFEVELKGNPIILSNGAELHFLSTNKSMAQGYHGHVYGDEYAWLRNFEEFNTVSSAMATHKKWRETYFTTPSSKFHGAYKFWSGELWKQGSAERKEVVFPTFEAMRKGGCVCPDGQWRYVITIEDAIAGGAGVLFDIDALRQKYSRAAFEQLFMCKWVDDADSIFTISKLLKCAVETHKWKDVNFNDPNPIGGREVWGGYDPAHSVDGASFVVIAPPILPKEKFRVLERHQWHGLSYKYQSEQIKELAEKYHFTHIGIDATGVGVGVYEMVKDFAPRATTAINYSPDVKASMVLKVYDLVENGLIEWSEQETDIPASFLMIKQTTTRSGGQMTYIADRTSQNQHADVFWAICNAVDHKPLNENKKRRSVWRM</sequence>
<organism evidence="5 6">
    <name type="scientific">Avibacterium paragallinarum</name>
    <name type="common">Haemophilus gallinarum</name>
    <dbReference type="NCBI Taxonomy" id="728"/>
    <lineage>
        <taxon>Bacteria</taxon>
        <taxon>Pseudomonadati</taxon>
        <taxon>Pseudomonadota</taxon>
        <taxon>Gammaproteobacteria</taxon>
        <taxon>Pasteurellales</taxon>
        <taxon>Pasteurellaceae</taxon>
        <taxon>Avibacterium</taxon>
    </lineage>
</organism>
<dbReference type="EMBL" id="UGHK01000001">
    <property type="protein sequence ID" value="STO70167.1"/>
    <property type="molecule type" value="Genomic_DNA"/>
</dbReference>
<dbReference type="Pfam" id="PF03237">
    <property type="entry name" value="Terminase_6N"/>
    <property type="match status" value="1"/>
</dbReference>
<dbReference type="Gene3D" id="3.40.50.300">
    <property type="entry name" value="P-loop containing nucleotide triphosphate hydrolases"/>
    <property type="match status" value="1"/>
</dbReference>
<dbReference type="Gene3D" id="3.30.420.240">
    <property type="match status" value="1"/>
</dbReference>
<dbReference type="AlphaFoldDB" id="A0A377I4G7"/>
<feature type="region of interest" description="Disordered" evidence="2">
    <location>
        <begin position="153"/>
        <end position="172"/>
    </location>
</feature>
<feature type="compositionally biased region" description="Basic and acidic residues" evidence="2">
    <location>
        <begin position="155"/>
        <end position="172"/>
    </location>
</feature>
<feature type="domain" description="Terminase large subunit gp17-like C-terminal" evidence="4">
    <location>
        <begin position="454"/>
        <end position="613"/>
    </location>
</feature>
<name>A0A377I4G7_AVIPA</name>
<reference evidence="5 6" key="1">
    <citation type="submission" date="2018-06" db="EMBL/GenBank/DDBJ databases">
        <authorList>
            <consortium name="Pathogen Informatics"/>
            <person name="Doyle S."/>
        </authorList>
    </citation>
    <scope>NUCLEOTIDE SEQUENCE [LARGE SCALE GENOMIC DNA]</scope>
    <source>
        <strain evidence="5 6">NCTC11296</strain>
    </source>
</reference>
<proteinExistence type="predicted"/>